<dbReference type="EMBL" id="FQVT01000002">
    <property type="protein sequence ID" value="SHF78650.1"/>
    <property type="molecule type" value="Genomic_DNA"/>
</dbReference>
<reference evidence="2" key="1">
    <citation type="submission" date="2016-11" db="EMBL/GenBank/DDBJ databases">
        <authorList>
            <person name="Varghese N."/>
            <person name="Submissions S."/>
        </authorList>
    </citation>
    <scope>NUCLEOTIDE SEQUENCE [LARGE SCALE GENOMIC DNA]</scope>
    <source>
        <strain evidence="2">DSM 24579</strain>
    </source>
</reference>
<dbReference type="STRING" id="1073325.SAMN05444483_102378"/>
<proteinExistence type="predicted"/>
<gene>
    <name evidence="1" type="ORF">SAMN05444483_102378</name>
</gene>
<dbReference type="AlphaFoldDB" id="A0A1M5EHM2"/>
<sequence>MIYISLGQNSDVLVGVRYFFSFRYYLSFPSFNFGSEEMNSFKLSPLAEKFPFFAHFLSFYSFHSPEVSGLCKSKKNPSNEQKMAEFCFKVNSLNEFYRIL</sequence>
<accession>A0A1M5EHM2</accession>
<keyword evidence="2" id="KW-1185">Reference proteome</keyword>
<evidence type="ECO:0000313" key="2">
    <source>
        <dbReference type="Proteomes" id="UP000183945"/>
    </source>
</evidence>
<protein>
    <submittedName>
        <fullName evidence="1">Uncharacterized protein</fullName>
    </submittedName>
</protein>
<organism evidence="1 2">
    <name type="scientific">Salegentibacter echinorum</name>
    <dbReference type="NCBI Taxonomy" id="1073325"/>
    <lineage>
        <taxon>Bacteria</taxon>
        <taxon>Pseudomonadati</taxon>
        <taxon>Bacteroidota</taxon>
        <taxon>Flavobacteriia</taxon>
        <taxon>Flavobacteriales</taxon>
        <taxon>Flavobacteriaceae</taxon>
        <taxon>Salegentibacter</taxon>
    </lineage>
</organism>
<dbReference type="Proteomes" id="UP000183945">
    <property type="component" value="Unassembled WGS sequence"/>
</dbReference>
<evidence type="ECO:0000313" key="1">
    <source>
        <dbReference type="EMBL" id="SHF78650.1"/>
    </source>
</evidence>
<name>A0A1M5EHM2_SALEC</name>